<dbReference type="AlphaFoldDB" id="A0A9Q3CJ55"/>
<reference evidence="1" key="1">
    <citation type="submission" date="2021-03" db="EMBL/GenBank/DDBJ databases">
        <title>Draft genome sequence of rust myrtle Austropuccinia psidii MF-1, a brazilian biotype.</title>
        <authorList>
            <person name="Quecine M.C."/>
            <person name="Pachon D.M.R."/>
            <person name="Bonatelli M.L."/>
            <person name="Correr F.H."/>
            <person name="Franceschini L.M."/>
            <person name="Leite T.F."/>
            <person name="Margarido G.R.A."/>
            <person name="Almeida C.A."/>
            <person name="Ferrarezi J.A."/>
            <person name="Labate C.A."/>
        </authorList>
    </citation>
    <scope>NUCLEOTIDE SEQUENCE</scope>
    <source>
        <strain evidence="1">MF-1</strain>
    </source>
</reference>
<dbReference type="EMBL" id="AVOT02007875">
    <property type="protein sequence ID" value="MBW0484848.1"/>
    <property type="molecule type" value="Genomic_DNA"/>
</dbReference>
<evidence type="ECO:0000313" key="2">
    <source>
        <dbReference type="Proteomes" id="UP000765509"/>
    </source>
</evidence>
<sequence>MVTISPSLNVLLPSPCFIGQIITLLWSRSEVTIGWWPRRGGGHINTGEDWANHPELFPSTYLGSRRPFPLGNSFIIVDHKGVLERASWLGTALALWSEGSDNKQAFLVYLLASITSVSRCQGADAGDTPLSA</sequence>
<keyword evidence="2" id="KW-1185">Reference proteome</keyword>
<dbReference type="Proteomes" id="UP000765509">
    <property type="component" value="Unassembled WGS sequence"/>
</dbReference>
<name>A0A9Q3CJ55_9BASI</name>
<evidence type="ECO:0000313" key="1">
    <source>
        <dbReference type="EMBL" id="MBW0484848.1"/>
    </source>
</evidence>
<organism evidence="1 2">
    <name type="scientific">Austropuccinia psidii MF-1</name>
    <dbReference type="NCBI Taxonomy" id="1389203"/>
    <lineage>
        <taxon>Eukaryota</taxon>
        <taxon>Fungi</taxon>
        <taxon>Dikarya</taxon>
        <taxon>Basidiomycota</taxon>
        <taxon>Pucciniomycotina</taxon>
        <taxon>Pucciniomycetes</taxon>
        <taxon>Pucciniales</taxon>
        <taxon>Sphaerophragmiaceae</taxon>
        <taxon>Austropuccinia</taxon>
    </lineage>
</organism>
<comment type="caution">
    <text evidence="1">The sequence shown here is derived from an EMBL/GenBank/DDBJ whole genome shotgun (WGS) entry which is preliminary data.</text>
</comment>
<gene>
    <name evidence="1" type="ORF">O181_024563</name>
</gene>
<proteinExistence type="predicted"/>
<protein>
    <submittedName>
        <fullName evidence="1">Uncharacterized protein</fullName>
    </submittedName>
</protein>
<accession>A0A9Q3CJ55</accession>